<dbReference type="InterPro" id="IPR057727">
    <property type="entry name" value="WCX_dom"/>
</dbReference>
<dbReference type="PANTHER" id="PTHR34580:SF1">
    <property type="entry name" value="PROTEIN PAFC"/>
    <property type="match status" value="1"/>
</dbReference>
<dbReference type="InterPro" id="IPR051534">
    <property type="entry name" value="CBASS_pafABC_assoc_protein"/>
</dbReference>
<evidence type="ECO:0000259" key="1">
    <source>
        <dbReference type="Pfam" id="PF13280"/>
    </source>
</evidence>
<dbReference type="EMBL" id="AP024086">
    <property type="protein sequence ID" value="BCL62874.1"/>
    <property type="molecule type" value="Genomic_DNA"/>
</dbReference>
<protein>
    <submittedName>
        <fullName evidence="3">DNA-binding protein</fullName>
    </submittedName>
</protein>
<dbReference type="Pfam" id="PF13280">
    <property type="entry name" value="WYL"/>
    <property type="match status" value="1"/>
</dbReference>
<reference evidence="3" key="1">
    <citation type="submission" date="2020-09" db="EMBL/GenBank/DDBJ databases">
        <title>Desulfogranum mesoprofundum gen. nov., sp. nov., a novel mesophilic, sulfate-reducing chemolithoautotroph isolated from a deep-sea hydrothermal vent chimney in the Suiyo Seamount.</title>
        <authorList>
            <person name="Hashimoto Y."/>
            <person name="Nakagawa S."/>
        </authorList>
    </citation>
    <scope>NUCLEOTIDE SEQUENCE</scope>
    <source>
        <strain evidence="3">KT2</strain>
    </source>
</reference>
<proteinExistence type="predicted"/>
<evidence type="ECO:0000259" key="2">
    <source>
        <dbReference type="Pfam" id="PF25583"/>
    </source>
</evidence>
<dbReference type="GO" id="GO:0003677">
    <property type="term" value="F:DNA binding"/>
    <property type="evidence" value="ECO:0007669"/>
    <property type="project" value="UniProtKB-KW"/>
</dbReference>
<keyword evidence="4" id="KW-1185">Reference proteome</keyword>
<dbReference type="AlphaFoldDB" id="A0A8D5FWE4"/>
<keyword evidence="3" id="KW-0238">DNA-binding</keyword>
<evidence type="ECO:0000313" key="3">
    <source>
        <dbReference type="EMBL" id="BCL62874.1"/>
    </source>
</evidence>
<dbReference type="KEGG" id="dbk:DGMP_35670"/>
<name>A0A8D5FWE4_9BACT</name>
<dbReference type="Pfam" id="PF25583">
    <property type="entry name" value="WCX"/>
    <property type="match status" value="1"/>
</dbReference>
<dbReference type="PANTHER" id="PTHR34580">
    <property type="match status" value="1"/>
</dbReference>
<organism evidence="3 4">
    <name type="scientific">Desulfomarina profundi</name>
    <dbReference type="NCBI Taxonomy" id="2772557"/>
    <lineage>
        <taxon>Bacteria</taxon>
        <taxon>Pseudomonadati</taxon>
        <taxon>Thermodesulfobacteriota</taxon>
        <taxon>Desulfobulbia</taxon>
        <taxon>Desulfobulbales</taxon>
        <taxon>Desulfobulbaceae</taxon>
        <taxon>Desulfomarina</taxon>
    </lineage>
</organism>
<sequence>MSLLERVFYFHQEVVKGNFPNSKSLSAQFETSPATSKRDIAYLRDRLLAPLVFDREKNGYRYGDESFALPFENGPRIVFLLTMLNRFAGEAGLAELPEVQQLEKKLSTMVLPDYRKLLKKISCEWIEVETVDHHIFTVISDGLAREKFLNISYQALDKKNSTRKIAPLLIHNYQGRWYLLAYCNLREAVRLFHMARITTVEITDSPIPPGLSIDRQSLQESFGIFKGSLRCTAEILFTGTAAELVRNQFWHRDQETKETDEGLLLRLPVSDFREITMKILQYGSHAKVVSPPELQRIIISEINGMAGIYSSRNPGSLTK</sequence>
<feature type="domain" description="WCX" evidence="2">
    <location>
        <begin position="231"/>
        <end position="306"/>
    </location>
</feature>
<evidence type="ECO:0000313" key="4">
    <source>
        <dbReference type="Proteomes" id="UP000826725"/>
    </source>
</evidence>
<accession>A0A8D5FWE4</accession>
<dbReference type="InterPro" id="IPR026881">
    <property type="entry name" value="WYL_dom"/>
</dbReference>
<feature type="domain" description="WYL" evidence="1">
    <location>
        <begin position="135"/>
        <end position="202"/>
    </location>
</feature>
<gene>
    <name evidence="3" type="ORF">DGMP_35670</name>
</gene>
<dbReference type="Proteomes" id="UP000826725">
    <property type="component" value="Chromosome"/>
</dbReference>
<dbReference type="RefSeq" id="WP_228855181.1">
    <property type="nucleotide sequence ID" value="NZ_AP024086.1"/>
</dbReference>